<dbReference type="InterPro" id="IPR015422">
    <property type="entry name" value="PyrdxlP-dep_Trfase_small"/>
</dbReference>
<dbReference type="Proteomes" id="UP000703269">
    <property type="component" value="Unassembled WGS sequence"/>
</dbReference>
<dbReference type="GO" id="GO:0008265">
    <property type="term" value="F:molybdenum cofactor sulfurtransferase activity"/>
    <property type="evidence" value="ECO:0007669"/>
    <property type="project" value="TreeGrafter"/>
</dbReference>
<accession>A0A9P3G4T3</accession>
<keyword evidence="2" id="KW-0808">Transferase</keyword>
<dbReference type="Pfam" id="PF00266">
    <property type="entry name" value="Aminotran_5"/>
    <property type="match status" value="1"/>
</dbReference>
<dbReference type="InterPro" id="IPR015421">
    <property type="entry name" value="PyrdxlP-dep_Trfase_major"/>
</dbReference>
<keyword evidence="3" id="KW-1185">Reference proteome</keyword>
<dbReference type="SUPFAM" id="SSF53383">
    <property type="entry name" value="PLP-dependent transferases"/>
    <property type="match status" value="1"/>
</dbReference>
<organism evidence="2 3">
    <name type="scientific">Phanerochaete sordida</name>
    <dbReference type="NCBI Taxonomy" id="48140"/>
    <lineage>
        <taxon>Eukaryota</taxon>
        <taxon>Fungi</taxon>
        <taxon>Dikarya</taxon>
        <taxon>Basidiomycota</taxon>
        <taxon>Agaricomycotina</taxon>
        <taxon>Agaricomycetes</taxon>
        <taxon>Polyporales</taxon>
        <taxon>Phanerochaetaceae</taxon>
        <taxon>Phanerochaete</taxon>
    </lineage>
</organism>
<dbReference type="InterPro" id="IPR000192">
    <property type="entry name" value="Aminotrans_V_dom"/>
</dbReference>
<reference evidence="2 3" key="1">
    <citation type="submission" date="2021-08" db="EMBL/GenBank/DDBJ databases">
        <title>Draft Genome Sequence of Phanerochaete sordida strain YK-624.</title>
        <authorList>
            <person name="Mori T."/>
            <person name="Dohra H."/>
            <person name="Suzuki T."/>
            <person name="Kawagishi H."/>
            <person name="Hirai H."/>
        </authorList>
    </citation>
    <scope>NUCLEOTIDE SEQUENCE [LARGE SCALE GENOMIC DNA]</scope>
    <source>
        <strain evidence="2 3">YK-624</strain>
    </source>
</reference>
<sequence>MEPSPVDPVRLSRGARLLSLVTLGCVRGAPADVDSNTVVGCGDEKGTSEQAPPSCKTDVSDPARSAYTLFLKQFPEYSTTATLDELRQREYRRLDQTGETYVDYMGGSLYPESLVDLHMELLRRKVLGNTHSINPSAQLSSQYAAGARQAILEFFDAPPGYTVIFTANASAALKLIGEAFPFSPHNCLVLGADSHNSVHGIRQFATQAGARVQYVPTTQQGGLDESIAQATLYSNCPDKPTGSLFVLTGQSNVTNSKVPLALIAAAAAMGYSTLLDAAALAPTSRISLAENPVDAMAVSFYKMFGYPTGIGALIAKNSFLLRLRRPWFAGGTVEFVQSPGTLHFASENVHERFEDGTINYLGLPAVTEGLRLLSRYLPYLPLRLSILAQHLVTSLEKLRHESTGTALVRVLSKAPRATRSVGEPAEAGTVVSLIFLSPNGDILPLAFVEHAATQQKISLRTGCMCNSGGTLAMRGLQDEMAALTEDTSVDVFRARIGRDVGVVRVSLGLASNFQDIYRVLQFAQMLAVTVTRETLWSRWKVAQTCTQT</sequence>
<comment type="caution">
    <text evidence="2">The sequence shown here is derived from an EMBL/GenBank/DDBJ whole genome shotgun (WGS) entry which is preliminary data.</text>
</comment>
<dbReference type="Gene3D" id="3.40.640.10">
    <property type="entry name" value="Type I PLP-dependent aspartate aminotransferase-like (Major domain)"/>
    <property type="match status" value="1"/>
</dbReference>
<feature type="domain" description="Aminotransferase class V" evidence="1">
    <location>
        <begin position="101"/>
        <end position="516"/>
    </location>
</feature>
<dbReference type="InterPro" id="IPR015424">
    <property type="entry name" value="PyrdxlP-dep_Trfase"/>
</dbReference>
<gene>
    <name evidence="2" type="ORF">PsYK624_043810</name>
</gene>
<evidence type="ECO:0000313" key="2">
    <source>
        <dbReference type="EMBL" id="GJE88298.1"/>
    </source>
</evidence>
<dbReference type="PANTHER" id="PTHR14237:SF80">
    <property type="entry name" value="MOLYBDENUM COFACTOR SULFURASE"/>
    <property type="match status" value="1"/>
</dbReference>
<evidence type="ECO:0000259" key="1">
    <source>
        <dbReference type="Pfam" id="PF00266"/>
    </source>
</evidence>
<dbReference type="EMBL" id="BPQB01000009">
    <property type="protein sequence ID" value="GJE88298.1"/>
    <property type="molecule type" value="Genomic_DNA"/>
</dbReference>
<evidence type="ECO:0000313" key="3">
    <source>
        <dbReference type="Proteomes" id="UP000703269"/>
    </source>
</evidence>
<dbReference type="GO" id="GO:0043545">
    <property type="term" value="P:molybdopterin cofactor metabolic process"/>
    <property type="evidence" value="ECO:0007669"/>
    <property type="project" value="TreeGrafter"/>
</dbReference>
<dbReference type="OrthoDB" id="10264306at2759"/>
<dbReference type="Gene3D" id="3.90.1150.10">
    <property type="entry name" value="Aspartate Aminotransferase, domain 1"/>
    <property type="match status" value="1"/>
</dbReference>
<proteinExistence type="predicted"/>
<dbReference type="AlphaFoldDB" id="A0A9P3G4T3"/>
<dbReference type="PANTHER" id="PTHR14237">
    <property type="entry name" value="MOLYBDOPTERIN COFACTOR SULFURASE MOSC"/>
    <property type="match status" value="1"/>
</dbReference>
<name>A0A9P3G4T3_9APHY</name>
<protein>
    <submittedName>
        <fullName evidence="2">PLP-dependent transferase</fullName>
    </submittedName>
</protein>